<dbReference type="KEGG" id="sgy:Sgly_2627"/>
<dbReference type="KEGG" id="sgy:Sgly_3149"/>
<gene>
    <name evidence="1" type="ordered locus">Sgly_2627</name>
    <name evidence="2" type="ordered locus">Sgly_2974</name>
    <name evidence="3" type="ordered locus">Sgly_3149</name>
</gene>
<reference evidence="4" key="2">
    <citation type="submission" date="2011-02" db="EMBL/GenBank/DDBJ databases">
        <title>The complete genome of Syntrophobotulus glycolicus DSM 8271.</title>
        <authorList>
            <person name="Lucas S."/>
            <person name="Copeland A."/>
            <person name="Lapidus A."/>
            <person name="Bruce D."/>
            <person name="Goodwin L."/>
            <person name="Pitluck S."/>
            <person name="Kyrpides N."/>
            <person name="Mavromatis K."/>
            <person name="Pagani I."/>
            <person name="Ivanova N."/>
            <person name="Mikhailova N."/>
            <person name="Chertkov O."/>
            <person name="Held B."/>
            <person name="Detter J.C."/>
            <person name="Tapia R."/>
            <person name="Han C."/>
            <person name="Land M."/>
            <person name="Hauser L."/>
            <person name="Markowitz V."/>
            <person name="Cheng J.-F."/>
            <person name="Hugenholtz P."/>
            <person name="Woyke T."/>
            <person name="Wu D."/>
            <person name="Spring S."/>
            <person name="Schroeder M."/>
            <person name="Brambilla E."/>
            <person name="Klenk H.-P."/>
            <person name="Eisen J.A."/>
        </authorList>
    </citation>
    <scope>NUCLEOTIDE SEQUENCE [LARGE SCALE GENOMIC DNA]</scope>
    <source>
        <strain evidence="4">DSM 8271 / FlGlyR</strain>
    </source>
</reference>
<evidence type="ECO:0000313" key="3">
    <source>
        <dbReference type="EMBL" id="ADY57415.1"/>
    </source>
</evidence>
<evidence type="ECO:0000313" key="4">
    <source>
        <dbReference type="Proteomes" id="UP000007488"/>
    </source>
</evidence>
<evidence type="ECO:0000313" key="2">
    <source>
        <dbReference type="EMBL" id="ADY57243.1"/>
    </source>
</evidence>
<name>F0SX46_SYNGF</name>
<organism evidence="1 4">
    <name type="scientific">Syntrophobotulus glycolicus (strain DSM 8271 / FlGlyR)</name>
    <dbReference type="NCBI Taxonomy" id="645991"/>
    <lineage>
        <taxon>Bacteria</taxon>
        <taxon>Bacillati</taxon>
        <taxon>Bacillota</taxon>
        <taxon>Clostridia</taxon>
        <taxon>Eubacteriales</taxon>
        <taxon>Desulfitobacteriaceae</taxon>
        <taxon>Syntrophobotulus</taxon>
    </lineage>
</organism>
<reference evidence="1 4" key="1">
    <citation type="journal article" date="2011" name="Stand. Genomic Sci.">
        <title>Complete genome sequence of Syntrophobotulus glycolicus type strain (FlGlyR).</title>
        <authorList>
            <person name="Han C."/>
            <person name="Mwirichia R."/>
            <person name="Chertkov O."/>
            <person name="Held B."/>
            <person name="Lapidus A."/>
            <person name="Nolan M."/>
            <person name="Lucas S."/>
            <person name="Hammon N."/>
            <person name="Deshpande S."/>
            <person name="Cheng J.F."/>
            <person name="Tapia R."/>
            <person name="Goodwin L."/>
            <person name="Pitluck S."/>
            <person name="Huntemann M."/>
            <person name="Liolios K."/>
            <person name="Ivanova N."/>
            <person name="Pagani I."/>
            <person name="Mavromatis K."/>
            <person name="Ovchinikova G."/>
            <person name="Pati A."/>
            <person name="Chen A."/>
            <person name="Palaniappan K."/>
            <person name="Land M."/>
            <person name="Hauser L."/>
            <person name="Brambilla E.M."/>
            <person name="Rohde M."/>
            <person name="Spring S."/>
            <person name="Sikorski J."/>
            <person name="Goker M."/>
            <person name="Woyke T."/>
            <person name="Bristow J."/>
            <person name="Eisen J.A."/>
            <person name="Markowitz V."/>
            <person name="Hugenholtz P."/>
            <person name="Kyrpides N.C."/>
            <person name="Klenk H.P."/>
            <person name="Detter J.C."/>
        </authorList>
    </citation>
    <scope>NUCLEOTIDE SEQUENCE [LARGE SCALE GENOMIC DNA]</scope>
    <source>
        <strain evidence="1">DSM 8271</strain>
        <strain evidence="4">DSM 8271 / FlGlyR</strain>
    </source>
</reference>
<dbReference type="EMBL" id="CP002547">
    <property type="protein sequence ID" value="ADY57415.1"/>
    <property type="molecule type" value="Genomic_DNA"/>
</dbReference>
<dbReference type="AlphaFoldDB" id="F0SX46"/>
<keyword evidence="4" id="KW-1185">Reference proteome</keyword>
<proteinExistence type="predicted"/>
<dbReference type="Proteomes" id="UP000007488">
    <property type="component" value="Chromosome"/>
</dbReference>
<dbReference type="EMBL" id="CP002547">
    <property type="protein sequence ID" value="ADY56906.1"/>
    <property type="molecule type" value="Genomic_DNA"/>
</dbReference>
<accession>F0SX46</accession>
<dbReference type="EMBL" id="CP002547">
    <property type="protein sequence ID" value="ADY57243.1"/>
    <property type="molecule type" value="Genomic_DNA"/>
</dbReference>
<protein>
    <submittedName>
        <fullName evidence="1">Uncharacterized protein</fullName>
    </submittedName>
</protein>
<evidence type="ECO:0000313" key="1">
    <source>
        <dbReference type="EMBL" id="ADY56906.1"/>
    </source>
</evidence>
<dbReference type="HOGENOM" id="CLU_3333976_0_0_9"/>
<dbReference type="KEGG" id="sgy:Sgly_2974"/>
<sequence>MVNVTLCLVKFICVALLRIDSYYTAFSSPGPGKSKRES</sequence>